<dbReference type="InterPro" id="IPR050401">
    <property type="entry name" value="Cyclic_nucleotide_synthase"/>
</dbReference>
<organism evidence="8 9">
    <name type="scientific">Nematostella vectensis</name>
    <name type="common">Starlet sea anemone</name>
    <dbReference type="NCBI Taxonomy" id="45351"/>
    <lineage>
        <taxon>Eukaryota</taxon>
        <taxon>Metazoa</taxon>
        <taxon>Cnidaria</taxon>
        <taxon>Anthozoa</taxon>
        <taxon>Hexacorallia</taxon>
        <taxon>Actiniaria</taxon>
        <taxon>Edwardsiidae</taxon>
        <taxon>Nematostella</taxon>
    </lineage>
</organism>
<dbReference type="PANTHER" id="PTHR11920:SF501">
    <property type="entry name" value="GUANYLATE CYCLASE 32E"/>
    <property type="match status" value="1"/>
</dbReference>
<dbReference type="PhylomeDB" id="A7RGN1"/>
<dbReference type="FunFam" id="3.30.70.1230:FF:000091">
    <property type="entry name" value="Guanylate cyclase"/>
    <property type="match status" value="1"/>
</dbReference>
<dbReference type="STRING" id="45351.A7RGN1"/>
<reference evidence="8 9" key="1">
    <citation type="journal article" date="2007" name="Science">
        <title>Sea anemone genome reveals ancestral eumetazoan gene repertoire and genomic organization.</title>
        <authorList>
            <person name="Putnam N.H."/>
            <person name="Srivastava M."/>
            <person name="Hellsten U."/>
            <person name="Dirks B."/>
            <person name="Chapman J."/>
            <person name="Salamov A."/>
            <person name="Terry A."/>
            <person name="Shapiro H."/>
            <person name="Lindquist E."/>
            <person name="Kapitonov V.V."/>
            <person name="Jurka J."/>
            <person name="Genikhovich G."/>
            <person name="Grigoriev I.V."/>
            <person name="Lucas S.M."/>
            <person name="Steele R.E."/>
            <person name="Finnerty J.R."/>
            <person name="Technau U."/>
            <person name="Martindale M.Q."/>
            <person name="Rokhsar D.S."/>
        </authorList>
    </citation>
    <scope>NUCLEOTIDE SEQUENCE [LARGE SCALE GENOMIC DNA]</scope>
    <source>
        <strain evidence="9">CH2 X CH6</strain>
    </source>
</reference>
<accession>A7RGN1</accession>
<dbReference type="Proteomes" id="UP000001593">
    <property type="component" value="Unassembled WGS sequence"/>
</dbReference>
<dbReference type="eggNOG" id="KOG1023">
    <property type="taxonomic scope" value="Eukaryota"/>
</dbReference>
<dbReference type="HOGENOM" id="CLU_001072_6_1_1"/>
<keyword evidence="5" id="KW-0472">Membrane</keyword>
<keyword evidence="9" id="KW-1185">Reference proteome</keyword>
<dbReference type="InterPro" id="IPR029787">
    <property type="entry name" value="Nucleotide_cyclase"/>
</dbReference>
<dbReference type="InParanoid" id="A7RGN1"/>
<sequence length="248" mass="28458">MVSLMEKHANHLEQLVEERTRQLNKEKEKTDRILYRLLPPPVAELSNNMVEAEEFEEVTIFFSDIVGFTKLCSNSTPLEVVDFLNSLYVAFDEIITRFDVYKVETIGDAYMVVSGCPVLNSIQHAAEIASMALDLMSHMTVFRIRHRPEDQLQLRIGINTASTQNIRTYYARQNLGSYTQVFTANLSLIIFQLGGFFLEERGQVKLKRRGMVTTYWLLGKEGFNKPLQKPAPDIFEPVSETLDVYYAS</sequence>
<gene>
    <name evidence="8" type="ORF">NEMVEDRAFT_v1g196879</name>
</gene>
<dbReference type="CDD" id="cd07302">
    <property type="entry name" value="CHD"/>
    <property type="match status" value="1"/>
</dbReference>
<dbReference type="Pfam" id="PF00211">
    <property type="entry name" value="Guanylate_cyc"/>
    <property type="match status" value="1"/>
</dbReference>
<evidence type="ECO:0000256" key="1">
    <source>
        <dbReference type="ARBA" id="ARBA00004370"/>
    </source>
</evidence>
<dbReference type="Gene3D" id="3.30.70.1230">
    <property type="entry name" value="Nucleotide cyclase"/>
    <property type="match status" value="1"/>
</dbReference>
<dbReference type="GO" id="GO:0009190">
    <property type="term" value="P:cyclic nucleotide biosynthetic process"/>
    <property type="evidence" value="ECO:0007669"/>
    <property type="project" value="InterPro"/>
</dbReference>
<dbReference type="SUPFAM" id="SSF55073">
    <property type="entry name" value="Nucleotide cyclase"/>
    <property type="match status" value="1"/>
</dbReference>
<feature type="domain" description="Guanylate cyclase" evidence="7">
    <location>
        <begin position="59"/>
        <end position="163"/>
    </location>
</feature>
<dbReference type="AlphaFoldDB" id="A7RGN1"/>
<evidence type="ECO:0000256" key="6">
    <source>
        <dbReference type="ARBA" id="ARBA00023239"/>
    </source>
</evidence>
<dbReference type="PROSITE" id="PS50125">
    <property type="entry name" value="GUANYLATE_CYCLASE_2"/>
    <property type="match status" value="1"/>
</dbReference>
<keyword evidence="2" id="KW-0812">Transmembrane</keyword>
<dbReference type="InterPro" id="IPR001054">
    <property type="entry name" value="A/G_cyclase"/>
</dbReference>
<evidence type="ECO:0000256" key="5">
    <source>
        <dbReference type="ARBA" id="ARBA00023136"/>
    </source>
</evidence>
<proteinExistence type="predicted"/>
<keyword evidence="6" id="KW-0456">Lyase</keyword>
<dbReference type="EMBL" id="DS469509">
    <property type="protein sequence ID" value="EDO49446.1"/>
    <property type="molecule type" value="Genomic_DNA"/>
</dbReference>
<dbReference type="PANTHER" id="PTHR11920">
    <property type="entry name" value="GUANYLYL CYCLASE"/>
    <property type="match status" value="1"/>
</dbReference>
<dbReference type="SMART" id="SM00044">
    <property type="entry name" value="CYCc"/>
    <property type="match status" value="1"/>
</dbReference>
<protein>
    <recommendedName>
        <fullName evidence="7">Guanylate cyclase domain-containing protein</fullName>
    </recommendedName>
</protein>
<dbReference type="GO" id="GO:0016829">
    <property type="term" value="F:lyase activity"/>
    <property type="evidence" value="ECO:0007669"/>
    <property type="project" value="UniProtKB-KW"/>
</dbReference>
<dbReference type="OMA" id="IMGESHY"/>
<keyword evidence="3" id="KW-0547">Nucleotide-binding</keyword>
<evidence type="ECO:0000259" key="7">
    <source>
        <dbReference type="PROSITE" id="PS50125"/>
    </source>
</evidence>
<dbReference type="GO" id="GO:0000166">
    <property type="term" value="F:nucleotide binding"/>
    <property type="evidence" value="ECO:0007669"/>
    <property type="project" value="UniProtKB-KW"/>
</dbReference>
<evidence type="ECO:0000256" key="2">
    <source>
        <dbReference type="ARBA" id="ARBA00022692"/>
    </source>
</evidence>
<dbReference type="GO" id="GO:0016020">
    <property type="term" value="C:membrane"/>
    <property type="evidence" value="ECO:0007669"/>
    <property type="project" value="UniProtKB-SubCell"/>
</dbReference>
<evidence type="ECO:0000313" key="8">
    <source>
        <dbReference type="EMBL" id="EDO49446.1"/>
    </source>
</evidence>
<keyword evidence="4" id="KW-1133">Transmembrane helix</keyword>
<evidence type="ECO:0000313" key="9">
    <source>
        <dbReference type="Proteomes" id="UP000001593"/>
    </source>
</evidence>
<comment type="subcellular location">
    <subcellularLocation>
        <location evidence="1">Membrane</location>
    </subcellularLocation>
</comment>
<evidence type="ECO:0000256" key="3">
    <source>
        <dbReference type="ARBA" id="ARBA00022741"/>
    </source>
</evidence>
<dbReference type="GO" id="GO:0035556">
    <property type="term" value="P:intracellular signal transduction"/>
    <property type="evidence" value="ECO:0007669"/>
    <property type="project" value="InterPro"/>
</dbReference>
<dbReference type="Gene3D" id="6.10.250.780">
    <property type="match status" value="1"/>
</dbReference>
<name>A7RGN1_NEMVE</name>
<evidence type="ECO:0000256" key="4">
    <source>
        <dbReference type="ARBA" id="ARBA00022989"/>
    </source>
</evidence>